<feature type="region of interest" description="Disordered" evidence="1">
    <location>
        <begin position="67"/>
        <end position="93"/>
    </location>
</feature>
<reference evidence="3 4" key="1">
    <citation type="submission" date="2019-03" db="EMBL/GenBank/DDBJ databases">
        <title>Genomic Encyclopedia of Type Strains, Phase IV (KMG-IV): sequencing the most valuable type-strain genomes for metagenomic binning, comparative biology and taxonomic classification.</title>
        <authorList>
            <person name="Goeker M."/>
        </authorList>
    </citation>
    <scope>NUCLEOTIDE SEQUENCE [LARGE SCALE GENOMIC DNA]</scope>
    <source>
        <strain evidence="3 4">DSM 2286</strain>
    </source>
</reference>
<feature type="signal peptide" evidence="2">
    <location>
        <begin position="1"/>
        <end position="21"/>
    </location>
</feature>
<accession>A0A4R1NZG2</accession>
<keyword evidence="2" id="KW-0732">Signal</keyword>
<comment type="caution">
    <text evidence="3">The sequence shown here is derived from an EMBL/GenBank/DDBJ whole genome shotgun (WGS) entry which is preliminary data.</text>
</comment>
<feature type="chain" id="PRO_5020749678" evidence="2">
    <location>
        <begin position="22"/>
        <end position="93"/>
    </location>
</feature>
<dbReference type="Gene3D" id="2.60.120.380">
    <property type="match status" value="1"/>
</dbReference>
<dbReference type="EMBL" id="SMMU01000041">
    <property type="protein sequence ID" value="TCL19000.1"/>
    <property type="molecule type" value="Genomic_DNA"/>
</dbReference>
<evidence type="ECO:0000313" key="4">
    <source>
        <dbReference type="Proteomes" id="UP000295169"/>
    </source>
</evidence>
<dbReference type="AlphaFoldDB" id="A0A4R1NZG2"/>
<protein>
    <submittedName>
        <fullName evidence="3">Uncharacterized protein</fullName>
    </submittedName>
</protein>
<sequence length="93" mass="9377">MNKALVPLLGLLVLALPPALAQVDVHQEPVHFQPGRNSASLQGKIKGDQMVDYLLHAAAGQTMEVTPKASAGTGDLGPTTGGAVPTAGSSPTP</sequence>
<feature type="compositionally biased region" description="Low complexity" evidence="1">
    <location>
        <begin position="77"/>
        <end position="93"/>
    </location>
</feature>
<dbReference type="Proteomes" id="UP000295169">
    <property type="component" value="Unassembled WGS sequence"/>
</dbReference>
<evidence type="ECO:0000313" key="3">
    <source>
        <dbReference type="EMBL" id="TCL19000.1"/>
    </source>
</evidence>
<gene>
    <name evidence="3" type="ORF">EV691_1415</name>
</gene>
<evidence type="ECO:0000256" key="2">
    <source>
        <dbReference type="SAM" id="SignalP"/>
    </source>
</evidence>
<organism evidence="3 4">
    <name type="scientific">Azotobacter chroococcum</name>
    <dbReference type="NCBI Taxonomy" id="353"/>
    <lineage>
        <taxon>Bacteria</taxon>
        <taxon>Pseudomonadati</taxon>
        <taxon>Pseudomonadota</taxon>
        <taxon>Gammaproteobacteria</taxon>
        <taxon>Pseudomonadales</taxon>
        <taxon>Pseudomonadaceae</taxon>
        <taxon>Azotobacter</taxon>
    </lineage>
</organism>
<dbReference type="RefSeq" id="WP_131300350.1">
    <property type="nucleotide sequence ID" value="NZ_JBHLST010000104.1"/>
</dbReference>
<evidence type="ECO:0000256" key="1">
    <source>
        <dbReference type="SAM" id="MobiDB-lite"/>
    </source>
</evidence>
<name>A0A4R1NZG2_9GAMM</name>
<proteinExistence type="predicted"/>